<evidence type="ECO:0000313" key="2">
    <source>
        <dbReference type="EMBL" id="THH17590.1"/>
    </source>
</evidence>
<gene>
    <name evidence="2" type="ORF">EW146_g3265</name>
</gene>
<feature type="compositionally biased region" description="Basic and acidic residues" evidence="1">
    <location>
        <begin position="432"/>
        <end position="448"/>
    </location>
</feature>
<feature type="compositionally biased region" description="Basic and acidic residues" evidence="1">
    <location>
        <begin position="246"/>
        <end position="255"/>
    </location>
</feature>
<feature type="region of interest" description="Disordered" evidence="1">
    <location>
        <begin position="246"/>
        <end position="522"/>
    </location>
</feature>
<dbReference type="OrthoDB" id="3243310at2759"/>
<feature type="compositionally biased region" description="Polar residues" evidence="1">
    <location>
        <begin position="360"/>
        <end position="373"/>
    </location>
</feature>
<feature type="compositionally biased region" description="Acidic residues" evidence="1">
    <location>
        <begin position="812"/>
        <end position="826"/>
    </location>
</feature>
<feature type="region of interest" description="Disordered" evidence="1">
    <location>
        <begin position="597"/>
        <end position="642"/>
    </location>
</feature>
<feature type="region of interest" description="Disordered" evidence="1">
    <location>
        <begin position="218"/>
        <end position="237"/>
    </location>
</feature>
<comment type="caution">
    <text evidence="2">The sequence shown here is derived from an EMBL/GenBank/DDBJ whole genome shotgun (WGS) entry which is preliminary data.</text>
</comment>
<feature type="compositionally biased region" description="Polar residues" evidence="1">
    <location>
        <begin position="770"/>
        <end position="785"/>
    </location>
</feature>
<reference evidence="2 3" key="1">
    <citation type="submission" date="2019-02" db="EMBL/GenBank/DDBJ databases">
        <title>Genome sequencing of the rare red list fungi Bondarzewia mesenterica.</title>
        <authorList>
            <person name="Buettner E."/>
            <person name="Kellner H."/>
        </authorList>
    </citation>
    <scope>NUCLEOTIDE SEQUENCE [LARGE SCALE GENOMIC DNA]</scope>
    <source>
        <strain evidence="2 3">DSM 108281</strain>
    </source>
</reference>
<feature type="region of interest" description="Disordered" evidence="1">
    <location>
        <begin position="57"/>
        <end position="154"/>
    </location>
</feature>
<sequence length="1016" mass="112771">MGRHSLRASFCYLSVLIVSILTSWPSLRTKHFSSRGSPSPSFRERQRIVRGQTIAYQSQLVQQQPSPTTSNASYQSKRSPPPNAQAPSQGARKLPSPSSYNNNSPRGGTPERITPPPPPVHSMSQPTIHHQMPPPPTHSLSQSNIHPYMNSQPPFARPVPRVPVPAFMSMEDFQMTPQFMAEIDHAHYIGATGGAYPGGVSSQLAKDGITGVAYAGGASSNPVPKALFESGSPPKDPVMERLRATERVSPKEQDGGQRGAVAAVGRRDVWEKERDLQRRGSIKRDLPPQPQPPQLQAPPRNESPQYHTPLGSPGEHPSAHVQYERETYSPPRAPTPPALRRTNTSYTEPRGTPPAPANSKIPSQTPPVQATKTRTPDKSLPVQEEPEEDVGVGTSASQHDTERERWSQPPSNEYARQEPDYHKHSPAPSSDLHPDENRLRYDARHEDDGPQSSRLKIDDARASEDVPEDNRNHDHEEDHSQDEEGYTPRSPVTVLPAERVFPAARPTSPNRHPTLPRVKARNGSTDQLGLRTFDSTVFENTVDMLRIPNSASPALQGQRHQHSYSEGQFDPRIQDRYQMHQSHPEDSEHFLDDPAASYYQNYPYSPQSSHSHSRPNAPIPPTPHSQTAAPSPSPLVSGMHFANGSKPVLPPYSPAPPGGSPYPYPYGHIRRGQSYSGSQTGTMDLANYDPNVIREQIALQMQIYALNNGDDARVRWESRGRRFGREYALEPQPRARAAPLVECAGAGASAGRERSINLRAQKIKPPPRVESTQPRETSPELSSGEETAGEVKTEDRYASEAPRWMSSVTAPVEEEGSSEEAGEWVDEDDLEGEADDLLQLEYHTDYVSHPEKRRRRWKTRWEALVHAFQALDRETDTTLMLLAAPSQSNKLYQVTSRSMRREPALSDSIELATMRTAFGQLAAKRQAARSRVPTLMERLSAASASSRDGSPSSSESKEDDLRRALETALGSLSELGKIYDHREVRWVEEMRRLDDDRQKVQLLLSQVLGVGLAEVS</sequence>
<keyword evidence="3" id="KW-1185">Reference proteome</keyword>
<organism evidence="2 3">
    <name type="scientific">Bondarzewia mesenterica</name>
    <dbReference type="NCBI Taxonomy" id="1095465"/>
    <lineage>
        <taxon>Eukaryota</taxon>
        <taxon>Fungi</taxon>
        <taxon>Dikarya</taxon>
        <taxon>Basidiomycota</taxon>
        <taxon>Agaricomycotina</taxon>
        <taxon>Agaricomycetes</taxon>
        <taxon>Russulales</taxon>
        <taxon>Bondarzewiaceae</taxon>
        <taxon>Bondarzewia</taxon>
    </lineage>
</organism>
<evidence type="ECO:0000256" key="1">
    <source>
        <dbReference type="SAM" id="MobiDB-lite"/>
    </source>
</evidence>
<feature type="region of interest" description="Disordered" evidence="1">
    <location>
        <begin position="939"/>
        <end position="962"/>
    </location>
</feature>
<proteinExistence type="predicted"/>
<feature type="compositionally biased region" description="Basic and acidic residues" evidence="1">
    <location>
        <begin position="789"/>
        <end position="798"/>
    </location>
</feature>
<accession>A0A4S4M415</accession>
<feature type="compositionally biased region" description="Low complexity" evidence="1">
    <location>
        <begin position="95"/>
        <end position="112"/>
    </location>
</feature>
<feature type="compositionally biased region" description="Low complexity" evidence="1">
    <location>
        <begin position="940"/>
        <end position="954"/>
    </location>
</feature>
<protein>
    <submittedName>
        <fullName evidence="2">Uncharacterized protein</fullName>
    </submittedName>
</protein>
<feature type="compositionally biased region" description="Pro residues" evidence="1">
    <location>
        <begin position="287"/>
        <end position="296"/>
    </location>
</feature>
<feature type="compositionally biased region" description="Basic and acidic residues" evidence="1">
    <location>
        <begin position="455"/>
        <end position="478"/>
    </location>
</feature>
<dbReference type="AlphaFoldDB" id="A0A4S4M415"/>
<feature type="compositionally biased region" description="Basic and acidic residues" evidence="1">
    <location>
        <begin position="265"/>
        <end position="286"/>
    </location>
</feature>
<dbReference type="Proteomes" id="UP000310158">
    <property type="component" value="Unassembled WGS sequence"/>
</dbReference>
<feature type="compositionally biased region" description="Polar residues" evidence="1">
    <location>
        <begin position="138"/>
        <end position="152"/>
    </location>
</feature>
<feature type="compositionally biased region" description="Low complexity" evidence="1">
    <location>
        <begin position="597"/>
        <end position="616"/>
    </location>
</feature>
<feature type="compositionally biased region" description="Polar residues" evidence="1">
    <location>
        <begin position="57"/>
        <end position="78"/>
    </location>
</feature>
<feature type="region of interest" description="Disordered" evidence="1">
    <location>
        <begin position="747"/>
        <end position="826"/>
    </location>
</feature>
<dbReference type="EMBL" id="SGPL01000105">
    <property type="protein sequence ID" value="THH17590.1"/>
    <property type="molecule type" value="Genomic_DNA"/>
</dbReference>
<name>A0A4S4M415_9AGAM</name>
<evidence type="ECO:0000313" key="3">
    <source>
        <dbReference type="Proteomes" id="UP000310158"/>
    </source>
</evidence>